<feature type="compositionally biased region" description="Basic residues" evidence="1">
    <location>
        <begin position="93"/>
        <end position="102"/>
    </location>
</feature>
<evidence type="ECO:0000256" key="1">
    <source>
        <dbReference type="SAM" id="MobiDB-lite"/>
    </source>
</evidence>
<feature type="region of interest" description="Disordered" evidence="1">
    <location>
        <begin position="85"/>
        <end position="152"/>
    </location>
</feature>
<dbReference type="Proteomes" id="UP000816034">
    <property type="component" value="Unassembled WGS sequence"/>
</dbReference>
<reference evidence="2 3" key="1">
    <citation type="journal article" date="2018" name="BMC Genomics">
        <title>The genome of Naegleria lovaniensis, the basis for a comparative approach to unravel pathogenicity factors of the human pathogenic amoeba N. fowleri.</title>
        <authorList>
            <person name="Liechti N."/>
            <person name="Schurch N."/>
            <person name="Bruggmann R."/>
            <person name="Wittwer M."/>
        </authorList>
    </citation>
    <scope>NUCLEOTIDE SEQUENCE [LARGE SCALE GENOMIC DNA]</scope>
    <source>
        <strain evidence="2 3">ATCC 30569</strain>
    </source>
</reference>
<dbReference type="GeneID" id="68096364"/>
<dbReference type="AlphaFoldDB" id="A0AA88H051"/>
<feature type="region of interest" description="Disordered" evidence="1">
    <location>
        <begin position="1"/>
        <end position="56"/>
    </location>
</feature>
<evidence type="ECO:0000313" key="2">
    <source>
        <dbReference type="EMBL" id="KAG2394145.1"/>
    </source>
</evidence>
<dbReference type="RefSeq" id="XP_044556039.1">
    <property type="nucleotide sequence ID" value="XM_044693489.1"/>
</dbReference>
<accession>A0AA88H051</accession>
<comment type="caution">
    <text evidence="2">The sequence shown here is derived from an EMBL/GenBank/DDBJ whole genome shotgun (WGS) entry which is preliminary data.</text>
</comment>
<feature type="compositionally biased region" description="Polar residues" evidence="1">
    <location>
        <begin position="1"/>
        <end position="24"/>
    </location>
</feature>
<name>A0AA88H051_NAELO</name>
<organism evidence="2 3">
    <name type="scientific">Naegleria lovaniensis</name>
    <name type="common">Amoeba</name>
    <dbReference type="NCBI Taxonomy" id="51637"/>
    <lineage>
        <taxon>Eukaryota</taxon>
        <taxon>Discoba</taxon>
        <taxon>Heterolobosea</taxon>
        <taxon>Tetramitia</taxon>
        <taxon>Eutetramitia</taxon>
        <taxon>Vahlkampfiidae</taxon>
        <taxon>Naegleria</taxon>
    </lineage>
</organism>
<evidence type="ECO:0000313" key="3">
    <source>
        <dbReference type="Proteomes" id="UP000816034"/>
    </source>
</evidence>
<dbReference type="EMBL" id="PYSW02000001">
    <property type="protein sequence ID" value="KAG2394145.1"/>
    <property type="molecule type" value="Genomic_DNA"/>
</dbReference>
<proteinExistence type="predicted"/>
<sequence length="396" mass="43811">MMINATLPTETVGNNQSQQEQQPLDTKASETNNNNNNGTSVMNDHHTSTSTSFTNNNGLISATTSSGSSTPRRLLIKDTLLSSSDGFSSLMNNKRRIRKRKEHPSEAVSNNSDHNDHHQTNNNHHHVHVDKNSTTHHQQLTKRTKSSLPSSAKPIEYASNSAFLLSNILQASSLFSCSYNNTTLSYDPNAVLECPWKIKGNENSNSGESSLCLALEEPAKLENRLKRLLVATTRSRVSSSSSTPSSKYTLQIDPYCTLMLTGGRIYAENLDHPFAGDSNNNLLTHQAFNVLIHGLQDEQFVILQLHTHLLFSNVFVVYSRFGNLGSSGKTYSRLFDNAHHAKQFFANSLQSLLGLDLDDEENNGTMSSNMDLSVVGSCSKVCYQVPRIPLSMHLQQ</sequence>
<protein>
    <submittedName>
        <fullName evidence="2">Uncharacterized protein</fullName>
    </submittedName>
</protein>
<keyword evidence="3" id="KW-1185">Reference proteome</keyword>
<gene>
    <name evidence="2" type="ORF">C9374_003909</name>
</gene>